<keyword evidence="2" id="KW-0238">DNA-binding</keyword>
<dbReference type="Gene3D" id="1.10.10.10">
    <property type="entry name" value="Winged helix-like DNA-binding domain superfamily/Winged helix DNA-binding domain"/>
    <property type="match status" value="1"/>
</dbReference>
<gene>
    <name evidence="6" type="ORF">SAMN05660976_04686</name>
</gene>
<evidence type="ECO:0000259" key="5">
    <source>
        <dbReference type="PROSITE" id="PS51118"/>
    </source>
</evidence>
<evidence type="ECO:0000313" key="6">
    <source>
        <dbReference type="EMBL" id="SEM27009.1"/>
    </source>
</evidence>
<keyword evidence="7" id="KW-1185">Reference proteome</keyword>
<organism evidence="6 7">
    <name type="scientific">Nonomuraea pusilla</name>
    <dbReference type="NCBI Taxonomy" id="46177"/>
    <lineage>
        <taxon>Bacteria</taxon>
        <taxon>Bacillati</taxon>
        <taxon>Actinomycetota</taxon>
        <taxon>Actinomycetes</taxon>
        <taxon>Streptosporangiales</taxon>
        <taxon>Streptosporangiaceae</taxon>
        <taxon>Nonomuraea</taxon>
    </lineage>
</organism>
<feature type="domain" description="HTH hxlR-type" evidence="5">
    <location>
        <begin position="11"/>
        <end position="108"/>
    </location>
</feature>
<protein>
    <submittedName>
        <fullName evidence="6">Transcriptional regulator, HxlR family</fullName>
    </submittedName>
</protein>
<dbReference type="PANTHER" id="PTHR33204">
    <property type="entry name" value="TRANSCRIPTIONAL REGULATOR, MARR FAMILY"/>
    <property type="match status" value="1"/>
</dbReference>
<dbReference type="InterPro" id="IPR036390">
    <property type="entry name" value="WH_DNA-bd_sf"/>
</dbReference>
<proteinExistence type="predicted"/>
<keyword evidence="3" id="KW-0804">Transcription</keyword>
<dbReference type="RefSeq" id="WP_236714559.1">
    <property type="nucleotide sequence ID" value="NZ_BBZG01000001.1"/>
</dbReference>
<accession>A0A1H7X1L7</accession>
<dbReference type="AlphaFoldDB" id="A0A1H7X1L7"/>
<sequence length="155" mass="17001">MTRPQASATPCPVMRTVDLVGDRWTLLILRDAFDGPRRFSQFQRDLGIAKNVLSDRLAGLVAAGILRTEPAAGAAPYRAYVLTEKGQDLFDVVIALRQWGERHAFGPDEEYRPLIDRTTGDPLRRLTYTRPDGTGVRPGETALGELRPIGAPGSS</sequence>
<evidence type="ECO:0000256" key="3">
    <source>
        <dbReference type="ARBA" id="ARBA00023163"/>
    </source>
</evidence>
<dbReference type="SUPFAM" id="SSF46785">
    <property type="entry name" value="Winged helix' DNA-binding domain"/>
    <property type="match status" value="1"/>
</dbReference>
<dbReference type="STRING" id="46177.SAMN05660976_04686"/>
<feature type="region of interest" description="Disordered" evidence="4">
    <location>
        <begin position="122"/>
        <end position="155"/>
    </location>
</feature>
<evidence type="ECO:0000256" key="4">
    <source>
        <dbReference type="SAM" id="MobiDB-lite"/>
    </source>
</evidence>
<dbReference type="Proteomes" id="UP000198953">
    <property type="component" value="Unassembled WGS sequence"/>
</dbReference>
<dbReference type="InterPro" id="IPR002577">
    <property type="entry name" value="HTH_HxlR"/>
</dbReference>
<keyword evidence="1" id="KW-0805">Transcription regulation</keyword>
<evidence type="ECO:0000256" key="1">
    <source>
        <dbReference type="ARBA" id="ARBA00023015"/>
    </source>
</evidence>
<reference evidence="6 7" key="1">
    <citation type="submission" date="2016-10" db="EMBL/GenBank/DDBJ databases">
        <authorList>
            <person name="de Groot N.N."/>
        </authorList>
    </citation>
    <scope>NUCLEOTIDE SEQUENCE [LARGE SCALE GENOMIC DNA]</scope>
    <source>
        <strain evidence="6 7">DSM 43357</strain>
    </source>
</reference>
<dbReference type="GO" id="GO:0003677">
    <property type="term" value="F:DNA binding"/>
    <property type="evidence" value="ECO:0007669"/>
    <property type="project" value="UniProtKB-KW"/>
</dbReference>
<dbReference type="EMBL" id="FOBF01000011">
    <property type="protein sequence ID" value="SEM27009.1"/>
    <property type="molecule type" value="Genomic_DNA"/>
</dbReference>
<name>A0A1H7X1L7_9ACTN</name>
<dbReference type="InterPro" id="IPR036388">
    <property type="entry name" value="WH-like_DNA-bd_sf"/>
</dbReference>
<evidence type="ECO:0000313" key="7">
    <source>
        <dbReference type="Proteomes" id="UP000198953"/>
    </source>
</evidence>
<evidence type="ECO:0000256" key="2">
    <source>
        <dbReference type="ARBA" id="ARBA00023125"/>
    </source>
</evidence>
<dbReference type="Pfam" id="PF01638">
    <property type="entry name" value="HxlR"/>
    <property type="match status" value="1"/>
</dbReference>
<dbReference type="PANTHER" id="PTHR33204:SF18">
    <property type="entry name" value="TRANSCRIPTIONAL REGULATORY PROTEIN"/>
    <property type="match status" value="1"/>
</dbReference>
<dbReference type="PROSITE" id="PS51118">
    <property type="entry name" value="HTH_HXLR"/>
    <property type="match status" value="1"/>
</dbReference>